<gene>
    <name evidence="1" type="ORF">GCM10009129_22170</name>
</gene>
<dbReference type="SUPFAM" id="SSF102400">
    <property type="entry name" value="DNA polymerase III chi subunit"/>
    <property type="match status" value="1"/>
</dbReference>
<dbReference type="InterPro" id="IPR007459">
    <property type="entry name" value="DNA_pol3_chi"/>
</dbReference>
<dbReference type="Proteomes" id="UP001501787">
    <property type="component" value="Unassembled WGS sequence"/>
</dbReference>
<accession>A0ABP3FU42</accession>
<proteinExistence type="predicted"/>
<reference evidence="2" key="1">
    <citation type="journal article" date="2019" name="Int. J. Syst. Evol. Microbiol.">
        <title>The Global Catalogue of Microorganisms (GCM) 10K type strain sequencing project: providing services to taxonomists for standard genome sequencing and annotation.</title>
        <authorList>
            <consortium name="The Broad Institute Genomics Platform"/>
            <consortium name="The Broad Institute Genome Sequencing Center for Infectious Disease"/>
            <person name="Wu L."/>
            <person name="Ma J."/>
        </authorList>
    </citation>
    <scope>NUCLEOTIDE SEQUENCE [LARGE SCALE GENOMIC DNA]</scope>
    <source>
        <strain evidence="2">JCM 16343</strain>
    </source>
</reference>
<dbReference type="Pfam" id="PF04364">
    <property type="entry name" value="DNA_pol3_chi"/>
    <property type="match status" value="1"/>
</dbReference>
<dbReference type="InterPro" id="IPR036768">
    <property type="entry name" value="PolIII_chi_sf"/>
</dbReference>
<dbReference type="RefSeq" id="WP_201504522.1">
    <property type="nucleotide sequence ID" value="NZ_BAAAFR010000008.1"/>
</dbReference>
<sequence length="149" mass="16612">MQVSFYLLNENKAQDILGFVCQLTQKVLKQSAKPLVILSTDTPRLQQLDEALWSLDASSFIPHHLWTDAPIAAIPSDTRAAPAAYLCTALPLNYDGVVLNLDDAPIHSDGGHVTRVLELIAPDEHSVQIGRDKYKHYQQRGATLEHFRL</sequence>
<dbReference type="PANTHER" id="PTHR38767:SF1">
    <property type="entry name" value="DNA POLYMERASE III SUBUNIT CHI"/>
    <property type="match status" value="1"/>
</dbReference>
<name>A0ABP3FU42_9GAMM</name>
<dbReference type="Gene3D" id="3.40.50.10110">
    <property type="entry name" value="DNA polymerase III subunit chi"/>
    <property type="match status" value="1"/>
</dbReference>
<evidence type="ECO:0000313" key="2">
    <source>
        <dbReference type="Proteomes" id="UP001501787"/>
    </source>
</evidence>
<evidence type="ECO:0000313" key="1">
    <source>
        <dbReference type="EMBL" id="GAA0323928.1"/>
    </source>
</evidence>
<keyword evidence="2" id="KW-1185">Reference proteome</keyword>
<dbReference type="PANTHER" id="PTHR38767">
    <property type="entry name" value="DNA POLYMERASE III SUBUNIT CHI"/>
    <property type="match status" value="1"/>
</dbReference>
<comment type="caution">
    <text evidence="1">The sequence shown here is derived from an EMBL/GenBank/DDBJ whole genome shotgun (WGS) entry which is preliminary data.</text>
</comment>
<protein>
    <submittedName>
        <fullName evidence="1">DNA polymerase III subunit chi</fullName>
    </submittedName>
</protein>
<organism evidence="1 2">
    <name type="scientific">Psychrobacter aestuarii</name>
    <dbReference type="NCBI Taxonomy" id="556327"/>
    <lineage>
        <taxon>Bacteria</taxon>
        <taxon>Pseudomonadati</taxon>
        <taxon>Pseudomonadota</taxon>
        <taxon>Gammaproteobacteria</taxon>
        <taxon>Moraxellales</taxon>
        <taxon>Moraxellaceae</taxon>
        <taxon>Psychrobacter</taxon>
    </lineage>
</organism>
<dbReference type="EMBL" id="BAAAFR010000008">
    <property type="protein sequence ID" value="GAA0323928.1"/>
    <property type="molecule type" value="Genomic_DNA"/>
</dbReference>